<keyword evidence="2" id="KW-1185">Reference proteome</keyword>
<protein>
    <submittedName>
        <fullName evidence="1">Uncharacterized protein</fullName>
    </submittedName>
</protein>
<evidence type="ECO:0000313" key="1">
    <source>
        <dbReference type="EMBL" id="MBW8483971.1"/>
    </source>
</evidence>
<evidence type="ECO:0000313" key="2">
    <source>
        <dbReference type="Proteomes" id="UP000774570"/>
    </source>
</evidence>
<dbReference type="EMBL" id="JAIBOA010000009">
    <property type="protein sequence ID" value="MBW8483971.1"/>
    <property type="molecule type" value="Genomic_DNA"/>
</dbReference>
<sequence length="157" mass="17216">MLSTLLRLSSLLGTPLLRAFPRPAPLTLTRVRLLRPRGSAVFAALARVLLVSRPPLLRALTRLALTLAAVRLLRPGRGAMLPAFARVLLARRPLLRAFLGSALLLLARARLFAFARGLGFAQTSLLERVAWRSRLPGTLRALPRVMLRALVGRLVLP</sequence>
<organism evidence="1 2">
    <name type="scientific">Actinomadura parmotrematis</name>
    <dbReference type="NCBI Taxonomy" id="2864039"/>
    <lineage>
        <taxon>Bacteria</taxon>
        <taxon>Bacillati</taxon>
        <taxon>Actinomycetota</taxon>
        <taxon>Actinomycetes</taxon>
        <taxon>Streptosporangiales</taxon>
        <taxon>Thermomonosporaceae</taxon>
        <taxon>Actinomadura</taxon>
    </lineage>
</organism>
<dbReference type="Proteomes" id="UP000774570">
    <property type="component" value="Unassembled WGS sequence"/>
</dbReference>
<accession>A0ABS7FUJ7</accession>
<gene>
    <name evidence="1" type="ORF">K1Y72_16410</name>
</gene>
<reference evidence="1 2" key="1">
    <citation type="submission" date="2021-07" db="EMBL/GenBank/DDBJ databases">
        <title>Actinomadura sp. PM05-2 isolated from lichen.</title>
        <authorList>
            <person name="Somphong A."/>
            <person name="Phongsopitanun W."/>
            <person name="Tanasupawat S."/>
            <person name="Peongsungnone V."/>
        </authorList>
    </citation>
    <scope>NUCLEOTIDE SEQUENCE [LARGE SCALE GENOMIC DNA]</scope>
    <source>
        <strain evidence="1 2">PM05-2</strain>
    </source>
</reference>
<comment type="caution">
    <text evidence="1">The sequence shown here is derived from an EMBL/GenBank/DDBJ whole genome shotgun (WGS) entry which is preliminary data.</text>
</comment>
<name>A0ABS7FUJ7_9ACTN</name>
<proteinExistence type="predicted"/>
<dbReference type="RefSeq" id="WP_220167198.1">
    <property type="nucleotide sequence ID" value="NZ_JAIBOA010000009.1"/>
</dbReference>